<feature type="compositionally biased region" description="Basic and acidic residues" evidence="1">
    <location>
        <begin position="644"/>
        <end position="654"/>
    </location>
</feature>
<feature type="region of interest" description="Disordered" evidence="1">
    <location>
        <begin position="728"/>
        <end position="784"/>
    </location>
</feature>
<feature type="compositionally biased region" description="Basic and acidic residues" evidence="1">
    <location>
        <begin position="2142"/>
        <end position="2164"/>
    </location>
</feature>
<feature type="compositionally biased region" description="Acidic residues" evidence="1">
    <location>
        <begin position="897"/>
        <end position="943"/>
    </location>
</feature>
<feature type="compositionally biased region" description="Basic and acidic residues" evidence="1">
    <location>
        <begin position="671"/>
        <end position="682"/>
    </location>
</feature>
<feature type="compositionally biased region" description="Acidic residues" evidence="1">
    <location>
        <begin position="1081"/>
        <end position="1099"/>
    </location>
</feature>
<keyword evidence="3" id="KW-1185">Reference proteome</keyword>
<feature type="compositionally biased region" description="Polar residues" evidence="1">
    <location>
        <begin position="832"/>
        <end position="843"/>
    </location>
</feature>
<evidence type="ECO:0000313" key="2">
    <source>
        <dbReference type="EMBL" id="WFD45281.1"/>
    </source>
</evidence>
<feature type="region of interest" description="Disordered" evidence="1">
    <location>
        <begin position="798"/>
        <end position="988"/>
    </location>
</feature>
<feature type="region of interest" description="Disordered" evidence="1">
    <location>
        <begin position="1237"/>
        <end position="1383"/>
    </location>
</feature>
<feature type="compositionally biased region" description="Polar residues" evidence="1">
    <location>
        <begin position="1316"/>
        <end position="1328"/>
    </location>
</feature>
<feature type="compositionally biased region" description="Polar residues" evidence="1">
    <location>
        <begin position="1489"/>
        <end position="1506"/>
    </location>
</feature>
<feature type="compositionally biased region" description="Low complexity" evidence="1">
    <location>
        <begin position="313"/>
        <end position="334"/>
    </location>
</feature>
<feature type="region of interest" description="Disordered" evidence="1">
    <location>
        <begin position="1487"/>
        <end position="1707"/>
    </location>
</feature>
<feature type="compositionally biased region" description="Low complexity" evidence="1">
    <location>
        <begin position="534"/>
        <end position="548"/>
    </location>
</feature>
<feature type="compositionally biased region" description="Polar residues" evidence="1">
    <location>
        <begin position="584"/>
        <end position="597"/>
    </location>
</feature>
<feature type="compositionally biased region" description="Polar residues" evidence="1">
    <location>
        <begin position="2078"/>
        <end position="2118"/>
    </location>
</feature>
<sequence>MVYALPRKLRTSEGHDLSHDPEKVSPTSKVERAQELQSVLEASFRGTRPTHDTPPSAASVDGTPRRRRVPHAFANDVPPVNSTPLTPRRALRPYREFPAANWSASQTGSVEKVRRPLSTREPLRSVHPMSILEEDQFASMAPASSSSSAIPNAQKSIQSKPMQGVATKAQNSFMPQRKPAVDVAQIDSSHLLQQPLSPASSTDDPLLIHDSLMSNITLHAAQGDSDLVAMVRQFEHEDLAQLPSPSTHAPRSASQRRAESHTPTPFTPPIHARPLNRTSLSTQQTTPDAHRLQATPTPARYDRSLGLRERIALLKSPSKASAATTPTSSHAISSQLPSINTVQHSVPIASSSEQGTQQVANSAKGADQSDSLRSVNQREDQATDSRPLTPDSNALAQDTTNSAPSAHLSPRRPSPRPASPRPASSRPASSKPASSKPLSSRRPSSRHPSRSSPPSESENEQSQDQQQTPARSSQSARTRQSLSSVGLLPWGAGSPTREVTPRSSSKKKGSKRSQSRIDKQADDRDHSQKDRASLSDSKSTRSRTSTTDQQGHERALRDALAAKVGRENSGLGGYDRDHRDHSQNYEQYSGQATQAQRSEIDGADLNGKIETNADHQRVSYEHDVNDVHDANDTNDANDESILPDTDHLRLSNEHDEYDERDVNRQLPADPEADHRLSTNHDVDRHLSPDYDFHHRLSADPDTDHDALNEHDTFPRLSDELNRAHIEHHKEDRDGDAAHPKLSEPRKPSDLEQPQEHAEPSNDYPNHKENRKDSAKQAFHKPYPKDSFEDAFVFERVTSQPSTRAKQSVSAEFSPIEEPTSPAPEFRFERFWSENQSFPISQRSQRSDRDTQGGHGIGFNRFRRERNYNPRALQAAERKEVYDGQDDDQDDDQHVDQDGGQDMDGQDVDLQEDQKEDDQDVGMQEEDDDPNASDQDFAMEEEKYEDQRGDELDFAIQEEQENDQEVDIQEREDMADRSKSPINHDQRIHHQDVFLDHRVTIQDDVDDEGPDADDEGLIGDDEEALADDEGLHVDDEGLVVDDEEALADEFDANELGNDEHDYDELGVDEENPMVDEFKVDASDADDENRDVDEHDMDDEGLIVDELDVDKLDSVNHHDANNAIRANSTDAPDAISASDHHQSRILSKSRATPDEWDLDDDQLEQLERDLSAVEEAHRSVVSPSRSTTSSTHDVWDRQETRSLAMEFSAHRTEDRSIDWQDQSQLDDFHWVQEADRLRSKIHTPYRKDTKKILPSSEPRRTTSVSPVKVQPARLSPQHLPLKTNWSPSGLNSAHSSTFSRPETRSSLALAPQSHRIKSIQSTPTHSQSESENLRPHKSEQFPSISPLNDSQHNAVPSTASYGQDQTRKPTNAVSARGSDRHTTRLPIPMSRVRTAYVKDAEEETRETIMIGDEDVSADASTVVMQDESNSRNADSQQAMHDVAYVDNEPTLISIATSPSKRRRIDPESVRDSSTIPSWLVPKVSALPAQRLPSQARQSSPAEQLSTAREPSLVKQPFPVKSLSSTKQPSPEKSSSPVKSLSSTKQPSPVKSFSSTKQPSPVKSSSPSKQLSQAQRSIREPKRQMLFNHSSPSKRHSSSSSENISQEPSEPLLPERRSPSKNVTQEPSERSSSRFNVQEPDGRNIHQAPPIHTHHDHHLRDPSRGSTSELQSRISARPRSTHDTPMENMANSNSSSSPSKASLQTTPRLPSSLAQDIHSFSAPAHSPEDWELTPPPALSSPAVASLEPSQDSLADLSASLSASSYARARMLARSRPTACVEIASLDPHAAARAAAILRVHHQYIQEGWLRQQASDSLDMDDQRLDSSSGNTHLPALLTAAEYGERNDLKIVPPSTPYLPGAFPPRSARKISAPRLSAHALRPQACAGKWSEYAWSELDRHLQMELYRAMEQNPHQTYREVILDLDVDRILGQFLDAEGLELDDLQGEWTLSRLHARIPALQLRLLRKWDQLAGVDSDEQTSVLLRRKSFSALAMEDGLIRGDAPMFARDPDMEKANCSEPTVNAMDITQDMPASPRAGAPARSETSFVSQILSKVWPRKSTVTENAPSADHSETLHDRISTESSHQTDSSNVTQQDKSHTSTQVPARQWPSRNGTSSVQSTAFSALGAQGQQQATITAQRFAQGRAKDWQSPRERRRNLRTDHDVGKRAPSAAYVAARNRFLERPSS</sequence>
<feature type="compositionally biased region" description="Basic residues" evidence="1">
    <location>
        <begin position="504"/>
        <end position="514"/>
    </location>
</feature>
<feature type="compositionally biased region" description="Low complexity" evidence="1">
    <location>
        <begin position="421"/>
        <end position="442"/>
    </location>
</feature>
<gene>
    <name evidence="2" type="ORF">MPSI1_003963</name>
</gene>
<feature type="compositionally biased region" description="Basic and acidic residues" evidence="1">
    <location>
        <begin position="300"/>
        <end position="312"/>
    </location>
</feature>
<feature type="compositionally biased region" description="Basic and acidic residues" evidence="1">
    <location>
        <begin position="967"/>
        <end position="988"/>
    </location>
</feature>
<accession>A0AAF0FFX8</accession>
<feature type="compositionally biased region" description="Polar residues" evidence="1">
    <location>
        <begin position="798"/>
        <end position="810"/>
    </location>
</feature>
<feature type="compositionally biased region" description="Basic and acidic residues" evidence="1">
    <location>
        <begin position="2067"/>
        <end position="2077"/>
    </location>
</feature>
<feature type="compositionally biased region" description="Low complexity" evidence="1">
    <location>
        <begin position="2119"/>
        <end position="2136"/>
    </location>
</feature>
<feature type="compositionally biased region" description="Basic and acidic residues" evidence="1">
    <location>
        <begin position="10"/>
        <end position="34"/>
    </location>
</feature>
<evidence type="ECO:0000256" key="1">
    <source>
        <dbReference type="SAM" id="MobiDB-lite"/>
    </source>
</evidence>
<dbReference type="Proteomes" id="UP001214628">
    <property type="component" value="Chromosome 8"/>
</dbReference>
<dbReference type="EMBL" id="CP118382">
    <property type="protein sequence ID" value="WFD45281.1"/>
    <property type="molecule type" value="Genomic_DNA"/>
</dbReference>
<feature type="compositionally biased region" description="Basic and acidic residues" evidence="1">
    <location>
        <begin position="515"/>
        <end position="533"/>
    </location>
</feature>
<feature type="region of interest" description="Disordered" evidence="1">
    <location>
        <begin position="1719"/>
        <end position="1743"/>
    </location>
</feature>
<feature type="compositionally biased region" description="Polar residues" evidence="1">
    <location>
        <begin position="150"/>
        <end position="161"/>
    </location>
</feature>
<feature type="compositionally biased region" description="Polar residues" evidence="1">
    <location>
        <begin position="1541"/>
        <end position="1550"/>
    </location>
</feature>
<feature type="compositionally biased region" description="Low complexity" evidence="1">
    <location>
        <begin position="1687"/>
        <end position="1699"/>
    </location>
</feature>
<feature type="compositionally biased region" description="Polar residues" evidence="1">
    <location>
        <begin position="1661"/>
        <end position="1671"/>
    </location>
</feature>
<evidence type="ECO:0000313" key="3">
    <source>
        <dbReference type="Proteomes" id="UP001214628"/>
    </source>
</evidence>
<organism evidence="2 3">
    <name type="scientific">Malassezia psittaci</name>
    <dbReference type="NCBI Taxonomy" id="1821823"/>
    <lineage>
        <taxon>Eukaryota</taxon>
        <taxon>Fungi</taxon>
        <taxon>Dikarya</taxon>
        <taxon>Basidiomycota</taxon>
        <taxon>Ustilaginomycotina</taxon>
        <taxon>Malasseziomycetes</taxon>
        <taxon>Malasseziales</taxon>
        <taxon>Malasseziaceae</taxon>
        <taxon>Malassezia</taxon>
    </lineage>
</organism>
<proteinExistence type="predicted"/>
<feature type="compositionally biased region" description="Low complexity" evidence="1">
    <location>
        <begin position="450"/>
        <end position="484"/>
    </location>
</feature>
<feature type="compositionally biased region" description="Polar residues" evidence="1">
    <location>
        <begin position="384"/>
        <end position="401"/>
    </location>
</feature>
<feature type="compositionally biased region" description="Low complexity" evidence="1">
    <location>
        <begin position="1551"/>
        <end position="1570"/>
    </location>
</feature>
<name>A0AAF0FFX8_9BASI</name>
<feature type="compositionally biased region" description="Basic and acidic residues" evidence="1">
    <location>
        <begin position="728"/>
        <end position="774"/>
    </location>
</feature>
<feature type="region of interest" description="Disordered" evidence="1">
    <location>
        <begin position="1172"/>
        <end position="1197"/>
    </location>
</feature>
<feature type="compositionally biased region" description="Low complexity" evidence="1">
    <location>
        <begin position="1521"/>
        <end position="1540"/>
    </location>
</feature>
<reference evidence="2" key="1">
    <citation type="submission" date="2023-02" db="EMBL/GenBank/DDBJ databases">
        <title>Mating type loci evolution in Malassezia.</title>
        <authorList>
            <person name="Coelho M.A."/>
        </authorList>
    </citation>
    <scope>NUCLEOTIDE SEQUENCE</scope>
    <source>
        <strain evidence="2">CBS 14136</strain>
    </source>
</reference>
<feature type="compositionally biased region" description="Acidic residues" evidence="1">
    <location>
        <begin position="1059"/>
        <end position="1072"/>
    </location>
</feature>
<feature type="compositionally biased region" description="Polar residues" evidence="1">
    <location>
        <begin position="335"/>
        <end position="361"/>
    </location>
</feature>
<feature type="compositionally biased region" description="Basic and acidic residues" evidence="1">
    <location>
        <begin position="611"/>
        <end position="631"/>
    </location>
</feature>
<feature type="compositionally biased region" description="Acidic residues" evidence="1">
    <location>
        <begin position="951"/>
        <end position="966"/>
    </location>
</feature>
<feature type="region of interest" description="Disordered" evidence="1">
    <location>
        <begin position="1048"/>
        <end position="1099"/>
    </location>
</feature>
<feature type="compositionally biased region" description="Low complexity" evidence="1">
    <location>
        <begin position="1177"/>
        <end position="1189"/>
    </location>
</feature>
<protein>
    <submittedName>
        <fullName evidence="2">Uncharacterized protein</fullName>
    </submittedName>
</protein>
<feature type="region of interest" description="Disordered" evidence="1">
    <location>
        <begin position="1"/>
        <end position="65"/>
    </location>
</feature>
<feature type="compositionally biased region" description="Basic and acidic residues" evidence="1">
    <location>
        <begin position="574"/>
        <end position="583"/>
    </location>
</feature>
<feature type="compositionally biased region" description="Polar residues" evidence="1">
    <location>
        <begin position="1338"/>
        <end position="1371"/>
    </location>
</feature>
<feature type="region of interest" description="Disordered" evidence="1">
    <location>
        <begin position="2055"/>
        <end position="2167"/>
    </location>
</feature>
<feature type="region of interest" description="Disordered" evidence="1">
    <location>
        <begin position="142"/>
        <end position="182"/>
    </location>
</feature>
<feature type="compositionally biased region" description="Polar residues" evidence="1">
    <location>
        <begin position="276"/>
        <end position="287"/>
    </location>
</feature>
<feature type="region of interest" description="Disordered" evidence="1">
    <location>
        <begin position="1118"/>
        <end position="1155"/>
    </location>
</feature>
<feature type="compositionally biased region" description="Low complexity" evidence="1">
    <location>
        <begin position="1595"/>
        <end position="1607"/>
    </location>
</feature>
<feature type="compositionally biased region" description="Polar residues" evidence="1">
    <location>
        <begin position="243"/>
        <end position="255"/>
    </location>
</feature>
<feature type="region of interest" description="Disordered" evidence="1">
    <location>
        <begin position="238"/>
        <end position="682"/>
    </location>
</feature>
<feature type="compositionally biased region" description="Polar residues" evidence="1">
    <location>
        <begin position="1281"/>
        <end position="1304"/>
    </location>
</feature>